<evidence type="ECO:0000256" key="1">
    <source>
        <dbReference type="SAM" id="MobiDB-lite"/>
    </source>
</evidence>
<keyword evidence="2" id="KW-0812">Transmembrane</keyword>
<keyword evidence="2" id="KW-0472">Membrane</keyword>
<feature type="region of interest" description="Disordered" evidence="1">
    <location>
        <begin position="48"/>
        <end position="71"/>
    </location>
</feature>
<gene>
    <name evidence="3" type="ORF">KEH51_21620</name>
</gene>
<reference evidence="3" key="1">
    <citation type="submission" date="2021-04" db="EMBL/GenBank/DDBJ databases">
        <title>Whole genome sequencing of Enterococci isolates from hospitalized patients.</title>
        <authorList>
            <person name="Ogoti B.M."/>
            <person name="Onyambu F.G."/>
        </authorList>
    </citation>
    <scope>NUCLEOTIDE SEQUENCE</scope>
    <source>
        <strain evidence="3">242</strain>
    </source>
</reference>
<accession>A0A941FJ30</accession>
<evidence type="ECO:0000313" key="3">
    <source>
        <dbReference type="EMBL" id="MBR8645668.1"/>
    </source>
</evidence>
<dbReference type="EMBL" id="JAGTPW010000046">
    <property type="protein sequence ID" value="MBR8645668.1"/>
    <property type="molecule type" value="Genomic_DNA"/>
</dbReference>
<dbReference type="AlphaFoldDB" id="A0A941FJ30"/>
<keyword evidence="2" id="KW-1133">Transmembrane helix</keyword>
<name>A0A941FJ30_9BACI</name>
<dbReference type="Pfam" id="PF14147">
    <property type="entry name" value="Spore_YhaL"/>
    <property type="match status" value="1"/>
</dbReference>
<proteinExistence type="predicted"/>
<dbReference type="InterPro" id="IPR025428">
    <property type="entry name" value="Spore_YhaL"/>
</dbReference>
<comment type="caution">
    <text evidence="3">The sequence shown here is derived from an EMBL/GenBank/DDBJ whole genome shotgun (WGS) entry which is preliminary data.</text>
</comment>
<dbReference type="Proteomes" id="UP000680045">
    <property type="component" value="Unassembled WGS sequence"/>
</dbReference>
<sequence length="71" mass="8710">MDMPIWIWFVFIGIIVSAVMSIWTARQERLIDDAWIEKEGQKYIDRMEEERERRKKDINQEHSPNDEKSDR</sequence>
<evidence type="ECO:0000256" key="2">
    <source>
        <dbReference type="SAM" id="Phobius"/>
    </source>
</evidence>
<evidence type="ECO:0000313" key="4">
    <source>
        <dbReference type="Proteomes" id="UP000680045"/>
    </source>
</evidence>
<organism evidence="3 4">
    <name type="scientific">Peribacillus frigoritolerans</name>
    <dbReference type="NCBI Taxonomy" id="450367"/>
    <lineage>
        <taxon>Bacteria</taxon>
        <taxon>Bacillati</taxon>
        <taxon>Bacillota</taxon>
        <taxon>Bacilli</taxon>
        <taxon>Bacillales</taxon>
        <taxon>Bacillaceae</taxon>
        <taxon>Peribacillus</taxon>
    </lineage>
</organism>
<protein>
    <submittedName>
        <fullName evidence="3">Sporulation YhaL family protein</fullName>
    </submittedName>
</protein>
<feature type="transmembrane region" description="Helical" evidence="2">
    <location>
        <begin position="6"/>
        <end position="25"/>
    </location>
</feature>